<name>A0ABW2BMF8_9HYPH</name>
<dbReference type="SUPFAM" id="SSF69349">
    <property type="entry name" value="Phage fibre proteins"/>
    <property type="match status" value="1"/>
</dbReference>
<proteinExistence type="predicted"/>
<evidence type="ECO:0000313" key="2">
    <source>
        <dbReference type="Proteomes" id="UP001596292"/>
    </source>
</evidence>
<dbReference type="RefSeq" id="WP_378971994.1">
    <property type="nucleotide sequence ID" value="NZ_JBHSWN010000001.1"/>
</dbReference>
<evidence type="ECO:0000313" key="1">
    <source>
        <dbReference type="EMBL" id="MFC6791286.1"/>
    </source>
</evidence>
<sequence length="378" mass="40597">MTNTTQNDTGRAGRPFLRLLQPEQPNAPFKDSSYFRLGSYVAYNKEEDPLVTHLATTRSKVSGEPAMQGQSAADGVDLMGPDYSASFGAPSPGALTLEAIPSAPIASSNDGVLLYTDHDLNETVGGAVLQKYGQGHVTQVTDCDSAYSVLNGKHDLFAQNGINIHAGTKAAPSNIHIVAEGHMTQVAYGDLKGKVSGNTHKVYMGAKSDEFLGLKSTLMVGAESVVKLSASSTITVGLERSIRLGGRVTLTISIDENFTFGRQENTIVGVKKDAIIGTEFKSNVGDTFKRVSGLDQKYGNNDQKFLTGSDIKVVDQTDLKFTNRSISINNMSITKNHTDLEKSDYKDSKKEIETKAGKLLSEKVDAIKSVQAGMTMFL</sequence>
<reference evidence="2" key="1">
    <citation type="journal article" date="2019" name="Int. J. Syst. Evol. Microbiol.">
        <title>The Global Catalogue of Microorganisms (GCM) 10K type strain sequencing project: providing services to taxonomists for standard genome sequencing and annotation.</title>
        <authorList>
            <consortium name="The Broad Institute Genomics Platform"/>
            <consortium name="The Broad Institute Genome Sequencing Center for Infectious Disease"/>
            <person name="Wu L."/>
            <person name="Ma J."/>
        </authorList>
    </citation>
    <scope>NUCLEOTIDE SEQUENCE [LARGE SCALE GENOMIC DNA]</scope>
    <source>
        <strain evidence="2">CCUG 48316</strain>
    </source>
</reference>
<gene>
    <name evidence="1" type="ORF">ACFQE0_17665</name>
</gene>
<accession>A0ABW2BMF8</accession>
<protein>
    <submittedName>
        <fullName evidence="1">Uncharacterized protein</fullName>
    </submittedName>
</protein>
<comment type="caution">
    <text evidence="1">The sequence shown here is derived from an EMBL/GenBank/DDBJ whole genome shotgun (WGS) entry which is preliminary data.</text>
</comment>
<keyword evidence="2" id="KW-1185">Reference proteome</keyword>
<organism evidence="1 2">
    <name type="scientific">Methylobacterium komagatae</name>
    <dbReference type="NCBI Taxonomy" id="374425"/>
    <lineage>
        <taxon>Bacteria</taxon>
        <taxon>Pseudomonadati</taxon>
        <taxon>Pseudomonadota</taxon>
        <taxon>Alphaproteobacteria</taxon>
        <taxon>Hyphomicrobiales</taxon>
        <taxon>Methylobacteriaceae</taxon>
        <taxon>Methylobacterium</taxon>
    </lineage>
</organism>
<dbReference type="Proteomes" id="UP001596292">
    <property type="component" value="Unassembled WGS sequence"/>
</dbReference>
<dbReference type="EMBL" id="JBHSWN010000001">
    <property type="protein sequence ID" value="MFC6791286.1"/>
    <property type="molecule type" value="Genomic_DNA"/>
</dbReference>